<dbReference type="Proteomes" id="UP000695023">
    <property type="component" value="Unplaced"/>
</dbReference>
<reference evidence="8" key="1">
    <citation type="submission" date="2025-08" db="UniProtKB">
        <authorList>
            <consortium name="RefSeq"/>
        </authorList>
    </citation>
    <scope>IDENTIFICATION</scope>
</reference>
<proteinExistence type="predicted"/>
<protein>
    <submittedName>
        <fullName evidence="8">Uncharacterized protein LOC102195147</fullName>
    </submittedName>
</protein>
<keyword evidence="4" id="KW-0325">Glycoprotein</keyword>
<name>A0A9Y3V6F6_9CICH</name>
<dbReference type="InterPro" id="IPR036179">
    <property type="entry name" value="Ig-like_dom_sf"/>
</dbReference>
<keyword evidence="3 5" id="KW-0472">Membrane</keyword>
<organism evidence="7 8">
    <name type="scientific">Pundamilia nyererei</name>
    <dbReference type="NCBI Taxonomy" id="303518"/>
    <lineage>
        <taxon>Eukaryota</taxon>
        <taxon>Metazoa</taxon>
        <taxon>Chordata</taxon>
        <taxon>Craniata</taxon>
        <taxon>Vertebrata</taxon>
        <taxon>Euteleostomi</taxon>
        <taxon>Actinopterygii</taxon>
        <taxon>Neopterygii</taxon>
        <taxon>Teleostei</taxon>
        <taxon>Neoteleostei</taxon>
        <taxon>Acanthomorphata</taxon>
        <taxon>Ovalentaria</taxon>
        <taxon>Cichlomorphae</taxon>
        <taxon>Cichliformes</taxon>
        <taxon>Cichlidae</taxon>
        <taxon>African cichlids</taxon>
        <taxon>Pseudocrenilabrinae</taxon>
        <taxon>Haplochromini</taxon>
        <taxon>Pundamilia</taxon>
    </lineage>
</organism>
<keyword evidence="5" id="KW-1133">Transmembrane helix</keyword>
<feature type="transmembrane region" description="Helical" evidence="5">
    <location>
        <begin position="232"/>
        <end position="259"/>
    </location>
</feature>
<evidence type="ECO:0000313" key="8">
    <source>
        <dbReference type="RefSeq" id="XP_005719928.1"/>
    </source>
</evidence>
<dbReference type="InterPro" id="IPR007110">
    <property type="entry name" value="Ig-like_dom"/>
</dbReference>
<gene>
    <name evidence="8" type="primary">LOC102195147</name>
</gene>
<feature type="domain" description="Ig-like" evidence="6">
    <location>
        <begin position="81"/>
        <end position="163"/>
    </location>
</feature>
<dbReference type="InterPro" id="IPR015631">
    <property type="entry name" value="CD2/SLAM_rcpt"/>
</dbReference>
<dbReference type="PANTHER" id="PTHR12080">
    <property type="entry name" value="SIGNALING LYMPHOCYTIC ACTIVATION MOLECULE"/>
    <property type="match status" value="1"/>
</dbReference>
<accession>A0A9Y3V6F6</accession>
<evidence type="ECO:0000259" key="6">
    <source>
        <dbReference type="PROSITE" id="PS50835"/>
    </source>
</evidence>
<keyword evidence="2" id="KW-0732">Signal</keyword>
<dbReference type="GeneID" id="102195147"/>
<dbReference type="Gene3D" id="2.60.40.10">
    <property type="entry name" value="Immunoglobulins"/>
    <property type="match status" value="2"/>
</dbReference>
<evidence type="ECO:0000256" key="1">
    <source>
        <dbReference type="ARBA" id="ARBA00004370"/>
    </source>
</evidence>
<dbReference type="GO" id="GO:0016020">
    <property type="term" value="C:membrane"/>
    <property type="evidence" value="ECO:0007669"/>
    <property type="project" value="UniProtKB-SubCell"/>
</dbReference>
<evidence type="ECO:0000256" key="5">
    <source>
        <dbReference type="SAM" id="Phobius"/>
    </source>
</evidence>
<sequence>MENTSEINRYQLLKSSLKILDVRKNTVISNTIRERAYFPSNGTFRINKLNRTDSGNYSLQTFDSDGKSSDERILQLFIEAPVSSVLLDPECLSQGEMRVSCSSEGGDSPQYSWTLDGRTLTDAELFSGNNESNIITLKQHVSGHLVCSVRNNVSNVSKEERIPTCGFIFINCTSVNGTQISGWVYEANNTLCIKPTTVPKQTATSKETAVVSNKNPTKIKPFNQTVSSDNPWYITYLPLIGGVLSALLILLVVGVAGACEHIIKQKAKPTEQRAEEDDQEVTYAHVIITKCQRKDAEQRAEAEVEYGQIKFSSNRR</sequence>
<dbReference type="RefSeq" id="XP_005719928.1">
    <property type="nucleotide sequence ID" value="XM_005719871.1"/>
</dbReference>
<keyword evidence="7" id="KW-1185">Reference proteome</keyword>
<evidence type="ECO:0000256" key="3">
    <source>
        <dbReference type="ARBA" id="ARBA00023136"/>
    </source>
</evidence>
<dbReference type="PANTHER" id="PTHR12080:SF111">
    <property type="entry name" value="IMMUNOGLOBULIN V-SET DOMAIN-CONTAINING PROTEIN"/>
    <property type="match status" value="1"/>
</dbReference>
<comment type="subcellular location">
    <subcellularLocation>
        <location evidence="1">Membrane</location>
    </subcellularLocation>
</comment>
<dbReference type="AlphaFoldDB" id="A0A9Y3V6F6"/>
<dbReference type="PROSITE" id="PS50835">
    <property type="entry name" value="IG_LIKE"/>
    <property type="match status" value="1"/>
</dbReference>
<dbReference type="SUPFAM" id="SSF48726">
    <property type="entry name" value="Immunoglobulin"/>
    <property type="match status" value="2"/>
</dbReference>
<evidence type="ECO:0000256" key="2">
    <source>
        <dbReference type="ARBA" id="ARBA00022729"/>
    </source>
</evidence>
<evidence type="ECO:0000256" key="4">
    <source>
        <dbReference type="ARBA" id="ARBA00023180"/>
    </source>
</evidence>
<dbReference type="InterPro" id="IPR013783">
    <property type="entry name" value="Ig-like_fold"/>
</dbReference>
<evidence type="ECO:0000313" key="7">
    <source>
        <dbReference type="Proteomes" id="UP000695023"/>
    </source>
</evidence>
<keyword evidence="5" id="KW-0812">Transmembrane</keyword>